<reference evidence="6" key="1">
    <citation type="submission" date="2021-03" db="EMBL/GenBank/DDBJ databases">
        <authorList>
            <person name="Tagirdzhanova G."/>
        </authorList>
    </citation>
    <scope>NUCLEOTIDE SEQUENCE</scope>
</reference>
<protein>
    <recommendedName>
        <fullName evidence="5">MYND-type domain-containing protein</fullName>
    </recommendedName>
</protein>
<dbReference type="EMBL" id="CAJPDR010000336">
    <property type="protein sequence ID" value="CAF9932803.1"/>
    <property type="molecule type" value="Genomic_DNA"/>
</dbReference>
<dbReference type="PROSITE" id="PS50865">
    <property type="entry name" value="ZF_MYND_2"/>
    <property type="match status" value="2"/>
</dbReference>
<dbReference type="GO" id="GO:0008270">
    <property type="term" value="F:zinc ion binding"/>
    <property type="evidence" value="ECO:0007669"/>
    <property type="project" value="UniProtKB-KW"/>
</dbReference>
<evidence type="ECO:0000313" key="7">
    <source>
        <dbReference type="Proteomes" id="UP000664203"/>
    </source>
</evidence>
<dbReference type="SUPFAM" id="SSF144232">
    <property type="entry name" value="HIT/MYND zinc finger-like"/>
    <property type="match status" value="2"/>
</dbReference>
<keyword evidence="7" id="KW-1185">Reference proteome</keyword>
<feature type="domain" description="MYND-type" evidence="5">
    <location>
        <begin position="58"/>
        <end position="99"/>
    </location>
</feature>
<organism evidence="6 7">
    <name type="scientific">Alectoria fallacina</name>
    <dbReference type="NCBI Taxonomy" id="1903189"/>
    <lineage>
        <taxon>Eukaryota</taxon>
        <taxon>Fungi</taxon>
        <taxon>Dikarya</taxon>
        <taxon>Ascomycota</taxon>
        <taxon>Pezizomycotina</taxon>
        <taxon>Lecanoromycetes</taxon>
        <taxon>OSLEUM clade</taxon>
        <taxon>Lecanoromycetidae</taxon>
        <taxon>Lecanorales</taxon>
        <taxon>Lecanorineae</taxon>
        <taxon>Parmeliaceae</taxon>
        <taxon>Alectoria</taxon>
    </lineage>
</organism>
<dbReference type="Pfam" id="PF01753">
    <property type="entry name" value="zf-MYND"/>
    <property type="match status" value="2"/>
</dbReference>
<comment type="caution">
    <text evidence="6">The sequence shown here is derived from an EMBL/GenBank/DDBJ whole genome shotgun (WGS) entry which is preliminary data.</text>
</comment>
<dbReference type="InterPro" id="IPR002893">
    <property type="entry name" value="Znf_MYND"/>
</dbReference>
<keyword evidence="2 4" id="KW-0863">Zinc-finger</keyword>
<evidence type="ECO:0000256" key="2">
    <source>
        <dbReference type="ARBA" id="ARBA00022771"/>
    </source>
</evidence>
<evidence type="ECO:0000256" key="3">
    <source>
        <dbReference type="ARBA" id="ARBA00022833"/>
    </source>
</evidence>
<gene>
    <name evidence="6" type="ORF">ALECFALPRED_005382</name>
</gene>
<keyword evidence="3" id="KW-0862">Zinc</keyword>
<dbReference type="Proteomes" id="UP000664203">
    <property type="component" value="Unassembled WGS sequence"/>
</dbReference>
<evidence type="ECO:0000313" key="6">
    <source>
        <dbReference type="EMBL" id="CAF9932803.1"/>
    </source>
</evidence>
<sequence>MAGTCANPDCTAQGTKRCTGCQRASYCSSTCQKQDWRNHKSACKSSTPSSAKALPKQCSNLGCAARPDQLTTPCASCNGATYCSTLCQKEDWEDHKPTCREPIFAPTHDTIARTVMIRSEADGGVRYSNFLTLREHPIFKTSPVPISQKIGFPLLVQRPTQQSVRGPLGANQHATWLMIDPITGFAPAEWQGGVGNVIVARSDGKPLDTATLGAITDYISDILDAFGDGVGAVQKYYNRGRLDKFIADHLKMQEDFKAFQDGQARG</sequence>
<dbReference type="PROSITE" id="PS01360">
    <property type="entry name" value="ZF_MYND_1"/>
    <property type="match status" value="2"/>
</dbReference>
<accession>A0A8H3G450</accession>
<evidence type="ECO:0000259" key="5">
    <source>
        <dbReference type="PROSITE" id="PS50865"/>
    </source>
</evidence>
<feature type="domain" description="MYND-type" evidence="5">
    <location>
        <begin position="5"/>
        <end position="43"/>
    </location>
</feature>
<proteinExistence type="predicted"/>
<evidence type="ECO:0000256" key="4">
    <source>
        <dbReference type="PROSITE-ProRule" id="PRU00134"/>
    </source>
</evidence>
<dbReference type="AlphaFoldDB" id="A0A8H3G450"/>
<name>A0A8H3G450_9LECA</name>
<evidence type="ECO:0000256" key="1">
    <source>
        <dbReference type="ARBA" id="ARBA00022723"/>
    </source>
</evidence>
<dbReference type="OrthoDB" id="437457at2759"/>
<dbReference type="Gene3D" id="6.10.140.2220">
    <property type="match status" value="2"/>
</dbReference>
<keyword evidence="1" id="KW-0479">Metal-binding</keyword>